<proteinExistence type="predicted"/>
<comment type="caution">
    <text evidence="1">The sequence shown here is derived from an EMBL/GenBank/DDBJ whole genome shotgun (WGS) entry which is preliminary data.</text>
</comment>
<reference evidence="1" key="1">
    <citation type="submission" date="2021-06" db="EMBL/GenBank/DDBJ databases">
        <authorList>
            <person name="Kallberg Y."/>
            <person name="Tangrot J."/>
            <person name="Rosling A."/>
        </authorList>
    </citation>
    <scope>NUCLEOTIDE SEQUENCE</scope>
    <source>
        <strain evidence="1">MA461A</strain>
    </source>
</reference>
<feature type="non-terminal residue" evidence="1">
    <location>
        <position position="1"/>
    </location>
</feature>
<protein>
    <submittedName>
        <fullName evidence="1">21846_t:CDS:1</fullName>
    </submittedName>
</protein>
<organism evidence="1 2">
    <name type="scientific">Racocetra persica</name>
    <dbReference type="NCBI Taxonomy" id="160502"/>
    <lineage>
        <taxon>Eukaryota</taxon>
        <taxon>Fungi</taxon>
        <taxon>Fungi incertae sedis</taxon>
        <taxon>Mucoromycota</taxon>
        <taxon>Glomeromycotina</taxon>
        <taxon>Glomeromycetes</taxon>
        <taxon>Diversisporales</taxon>
        <taxon>Gigasporaceae</taxon>
        <taxon>Racocetra</taxon>
    </lineage>
</organism>
<dbReference type="Proteomes" id="UP000789920">
    <property type="component" value="Unassembled WGS sequence"/>
</dbReference>
<sequence>DKNFEINIKKMKEFAKYNSKRKYKVTDLIEIMMNLTKFEGVKNEM</sequence>
<evidence type="ECO:0000313" key="2">
    <source>
        <dbReference type="Proteomes" id="UP000789920"/>
    </source>
</evidence>
<feature type="non-terminal residue" evidence="1">
    <location>
        <position position="45"/>
    </location>
</feature>
<name>A0ACA9RHQ0_9GLOM</name>
<dbReference type="EMBL" id="CAJVQC010054134">
    <property type="protein sequence ID" value="CAG8793823.1"/>
    <property type="molecule type" value="Genomic_DNA"/>
</dbReference>
<gene>
    <name evidence="1" type="ORF">RPERSI_LOCUS19636</name>
</gene>
<evidence type="ECO:0000313" key="1">
    <source>
        <dbReference type="EMBL" id="CAG8793823.1"/>
    </source>
</evidence>
<keyword evidence="2" id="KW-1185">Reference proteome</keyword>
<accession>A0ACA9RHQ0</accession>